<organism evidence="1 2">
    <name type="scientific">Anaerovibrio lipolyticus</name>
    <dbReference type="NCBI Taxonomy" id="82374"/>
    <lineage>
        <taxon>Bacteria</taxon>
        <taxon>Bacillati</taxon>
        <taxon>Bacillota</taxon>
        <taxon>Negativicutes</taxon>
        <taxon>Selenomonadales</taxon>
        <taxon>Selenomonadaceae</taxon>
        <taxon>Anaerovibrio</taxon>
    </lineage>
</organism>
<name>A0A0B2K117_9FIRM</name>
<evidence type="ECO:0000313" key="1">
    <source>
        <dbReference type="EMBL" id="KHM52623.1"/>
    </source>
</evidence>
<evidence type="ECO:0008006" key="3">
    <source>
        <dbReference type="Google" id="ProtNLM"/>
    </source>
</evidence>
<comment type="caution">
    <text evidence="1">The sequence shown here is derived from an EMBL/GenBank/DDBJ whole genome shotgun (WGS) entry which is preliminary data.</text>
</comment>
<dbReference type="Proteomes" id="UP000030993">
    <property type="component" value="Unassembled WGS sequence"/>
</dbReference>
<dbReference type="EMBL" id="JSCE01000076">
    <property type="protein sequence ID" value="KHM52623.1"/>
    <property type="molecule type" value="Genomic_DNA"/>
</dbReference>
<reference evidence="1 2" key="1">
    <citation type="journal article" date="2013" name="PLoS ONE">
        <title>Identification and characterization of three novel lipases belonging to families II and V from Anaerovibrio lipolyticus 5ST.</title>
        <authorList>
            <person name="Prive F."/>
            <person name="Kaderbhai N.N."/>
            <person name="Girdwood S."/>
            <person name="Worgan H.J."/>
            <person name="Pinloche E."/>
            <person name="Scollan N.D."/>
            <person name="Huws S.A."/>
            <person name="Newbold C.J."/>
        </authorList>
    </citation>
    <scope>NUCLEOTIDE SEQUENCE [LARGE SCALE GENOMIC DNA]</scope>
    <source>
        <strain evidence="1 2">5S</strain>
    </source>
</reference>
<sequence>MKVMRYLEQKGQGIVEYALILAFVVAIAAGLTNAGGIKDKVSAIFTQVGNTLDTAKNNSTTTTNP</sequence>
<protein>
    <recommendedName>
        <fullName evidence="3">Pilin</fullName>
    </recommendedName>
</protein>
<evidence type="ECO:0000313" key="2">
    <source>
        <dbReference type="Proteomes" id="UP000030993"/>
    </source>
</evidence>
<accession>A0A0B2K117</accession>
<keyword evidence="2" id="KW-1185">Reference proteome</keyword>
<proteinExistence type="predicted"/>
<gene>
    <name evidence="1" type="ORF">NZ47_03660</name>
</gene>
<dbReference type="AlphaFoldDB" id="A0A0B2K117"/>
<dbReference type="RefSeq" id="WP_039206581.1">
    <property type="nucleotide sequence ID" value="NZ_JSCE01000076.1"/>
</dbReference>
<dbReference type="STRING" id="82374.NZ47_03660"/>